<keyword evidence="2" id="KW-1185">Reference proteome</keyword>
<evidence type="ECO:0000313" key="2">
    <source>
        <dbReference type="Proteomes" id="UP001589585"/>
    </source>
</evidence>
<protein>
    <submittedName>
        <fullName evidence="1">Uncharacterized protein</fullName>
    </submittedName>
</protein>
<gene>
    <name evidence="1" type="ORF">ACFFU9_12325</name>
</gene>
<comment type="caution">
    <text evidence="1">The sequence shown here is derived from an EMBL/GenBank/DDBJ whole genome shotgun (WGS) entry which is preliminary data.</text>
</comment>
<proteinExistence type="predicted"/>
<dbReference type="EMBL" id="JBHMFC010000079">
    <property type="protein sequence ID" value="MFB9057527.1"/>
    <property type="molecule type" value="Genomic_DNA"/>
</dbReference>
<dbReference type="Proteomes" id="UP001589585">
    <property type="component" value="Unassembled WGS sequence"/>
</dbReference>
<name>A0ABV5FDJ7_9FLAO</name>
<reference evidence="1 2" key="1">
    <citation type="submission" date="2024-09" db="EMBL/GenBank/DDBJ databases">
        <authorList>
            <person name="Sun Q."/>
            <person name="Mori K."/>
        </authorList>
    </citation>
    <scope>NUCLEOTIDE SEQUENCE [LARGE SCALE GENOMIC DNA]</scope>
    <source>
        <strain evidence="1 2">CECT 8622</strain>
    </source>
</reference>
<dbReference type="RefSeq" id="WP_379861761.1">
    <property type="nucleotide sequence ID" value="NZ_JBHMFC010000079.1"/>
</dbReference>
<sequence>MLKVADDETLDEATEVNSAVMLGEELKLEKIEQKKKYIIFPLLVKPLNDPNKKWGENYYWRAKQRDNQTTFNSDRKGGRKHAGRDLYQFNYIMSFFL</sequence>
<evidence type="ECO:0000313" key="1">
    <source>
        <dbReference type="EMBL" id="MFB9057527.1"/>
    </source>
</evidence>
<organism evidence="1 2">
    <name type="scientific">Mariniflexile ostreae</name>
    <dbReference type="NCBI Taxonomy" id="1520892"/>
    <lineage>
        <taxon>Bacteria</taxon>
        <taxon>Pseudomonadati</taxon>
        <taxon>Bacteroidota</taxon>
        <taxon>Flavobacteriia</taxon>
        <taxon>Flavobacteriales</taxon>
        <taxon>Flavobacteriaceae</taxon>
        <taxon>Mariniflexile</taxon>
    </lineage>
</organism>
<accession>A0ABV5FDJ7</accession>